<dbReference type="Proteomes" id="UP001152622">
    <property type="component" value="Chromosome 3"/>
</dbReference>
<evidence type="ECO:0000256" key="1">
    <source>
        <dbReference type="SAM" id="MobiDB-lite"/>
    </source>
</evidence>
<feature type="region of interest" description="Disordered" evidence="1">
    <location>
        <begin position="14"/>
        <end position="272"/>
    </location>
</feature>
<comment type="caution">
    <text evidence="2">The sequence shown here is derived from an EMBL/GenBank/DDBJ whole genome shotgun (WGS) entry which is preliminary data.</text>
</comment>
<keyword evidence="3" id="KW-1185">Reference proteome</keyword>
<dbReference type="InterPro" id="IPR011049">
    <property type="entry name" value="Serralysin-like_metalloprot_C"/>
</dbReference>
<dbReference type="OrthoDB" id="8955728at2759"/>
<protein>
    <submittedName>
        <fullName evidence="2">Uncharacterized protein</fullName>
    </submittedName>
</protein>
<proteinExistence type="predicted"/>
<feature type="compositionally biased region" description="Acidic residues" evidence="1">
    <location>
        <begin position="14"/>
        <end position="32"/>
    </location>
</feature>
<feature type="compositionally biased region" description="Low complexity" evidence="1">
    <location>
        <begin position="58"/>
        <end position="171"/>
    </location>
</feature>
<accession>A0A9Q1FY02</accession>
<dbReference type="AlphaFoldDB" id="A0A9Q1FY02"/>
<dbReference type="PANTHER" id="PTHR35846">
    <property type="entry name" value="PROTEIN CBG05131"/>
    <property type="match status" value="1"/>
</dbReference>
<feature type="compositionally biased region" description="Polar residues" evidence="1">
    <location>
        <begin position="176"/>
        <end position="185"/>
    </location>
</feature>
<gene>
    <name evidence="2" type="ORF">SKAU_G00097890</name>
</gene>
<dbReference type="PANTHER" id="PTHR35846:SF1">
    <property type="entry name" value="PLASMODIUM RESA N-TERMINAL DOMAIN-CONTAINING PROTEIN"/>
    <property type="match status" value="1"/>
</dbReference>
<feature type="compositionally biased region" description="Polar residues" evidence="1">
    <location>
        <begin position="48"/>
        <end position="57"/>
    </location>
</feature>
<evidence type="ECO:0000313" key="2">
    <source>
        <dbReference type="EMBL" id="KAJ8369761.1"/>
    </source>
</evidence>
<feature type="compositionally biased region" description="Polar residues" evidence="1">
    <location>
        <begin position="232"/>
        <end position="241"/>
    </location>
</feature>
<sequence length="378" mass="38124">MQPDSEETAVLLEELDVEEDMEGDEGFCDLTEDPTVLDVEVHHPPRSSPQASGSSIQAPGSSALAPGSSALGSGSSALGSGSSALGPGSSALGPGSSALAPGSSALAPGSSALAPGFSALGSGSPALGSGSSALAPGSSALAPGSSALGYGSPALGSGSSTLGSGSSAVASDSPILASSSTTMVSGSPGDVGATCGDEDEEMAEDSLQVARTLPAEAVPPRDAHQYELPESTAGQARQRSSAAGPRPIRPKRPVDRQLFSSPPAPGPSPQLKTHLVPSAPVFQAVPILQTVPMHWPVPVLQHGAVYQGTTTQSAATPGATQKRLYRRTVEANTCNKCGQFRTSETGHSQYRGRVFCPQTEALSKEDWLQDMKTKFPKL</sequence>
<evidence type="ECO:0000313" key="3">
    <source>
        <dbReference type="Proteomes" id="UP001152622"/>
    </source>
</evidence>
<dbReference type="SUPFAM" id="SSF101967">
    <property type="entry name" value="Adhesin YadA, collagen-binding domain"/>
    <property type="match status" value="1"/>
</dbReference>
<dbReference type="EMBL" id="JAINUF010000003">
    <property type="protein sequence ID" value="KAJ8369761.1"/>
    <property type="molecule type" value="Genomic_DNA"/>
</dbReference>
<organism evidence="2 3">
    <name type="scientific">Synaphobranchus kaupii</name>
    <name type="common">Kaup's arrowtooth eel</name>
    <dbReference type="NCBI Taxonomy" id="118154"/>
    <lineage>
        <taxon>Eukaryota</taxon>
        <taxon>Metazoa</taxon>
        <taxon>Chordata</taxon>
        <taxon>Craniata</taxon>
        <taxon>Vertebrata</taxon>
        <taxon>Euteleostomi</taxon>
        <taxon>Actinopterygii</taxon>
        <taxon>Neopterygii</taxon>
        <taxon>Teleostei</taxon>
        <taxon>Anguilliformes</taxon>
        <taxon>Synaphobranchidae</taxon>
        <taxon>Synaphobranchus</taxon>
    </lineage>
</organism>
<dbReference type="Gene3D" id="2.150.10.10">
    <property type="entry name" value="Serralysin-like metalloprotease, C-terminal"/>
    <property type="match status" value="1"/>
</dbReference>
<name>A0A9Q1FY02_SYNKA</name>
<reference evidence="2" key="1">
    <citation type="journal article" date="2023" name="Science">
        <title>Genome structures resolve the early diversification of teleost fishes.</title>
        <authorList>
            <person name="Parey E."/>
            <person name="Louis A."/>
            <person name="Montfort J."/>
            <person name="Bouchez O."/>
            <person name="Roques C."/>
            <person name="Iampietro C."/>
            <person name="Lluch J."/>
            <person name="Castinel A."/>
            <person name="Donnadieu C."/>
            <person name="Desvignes T."/>
            <person name="Floi Bucao C."/>
            <person name="Jouanno E."/>
            <person name="Wen M."/>
            <person name="Mejri S."/>
            <person name="Dirks R."/>
            <person name="Jansen H."/>
            <person name="Henkel C."/>
            <person name="Chen W.J."/>
            <person name="Zahm M."/>
            <person name="Cabau C."/>
            <person name="Klopp C."/>
            <person name="Thompson A.W."/>
            <person name="Robinson-Rechavi M."/>
            <person name="Braasch I."/>
            <person name="Lecointre G."/>
            <person name="Bobe J."/>
            <person name="Postlethwait J.H."/>
            <person name="Berthelot C."/>
            <person name="Roest Crollius H."/>
            <person name="Guiguen Y."/>
        </authorList>
    </citation>
    <scope>NUCLEOTIDE SEQUENCE</scope>
    <source>
        <strain evidence="2">WJC10195</strain>
    </source>
</reference>